<evidence type="ECO:0000313" key="3">
    <source>
        <dbReference type="Proteomes" id="UP000010411"/>
    </source>
</evidence>
<dbReference type="Proteomes" id="UP000010411">
    <property type="component" value="Unassembled WGS sequence"/>
</dbReference>
<gene>
    <name evidence="2" type="ORF">STRIP9103_06700</name>
</gene>
<feature type="region of interest" description="Disordered" evidence="1">
    <location>
        <begin position="19"/>
        <end position="56"/>
    </location>
</feature>
<accession>L1KIK9</accession>
<protein>
    <submittedName>
        <fullName evidence="2">Uncharacterized protein</fullName>
    </submittedName>
</protein>
<dbReference type="EMBL" id="AEJC01000652">
    <property type="protein sequence ID" value="EKX60417.1"/>
    <property type="molecule type" value="Genomic_DNA"/>
</dbReference>
<dbReference type="AlphaFoldDB" id="L1KIK9"/>
<proteinExistence type="predicted"/>
<evidence type="ECO:0000313" key="2">
    <source>
        <dbReference type="EMBL" id="EKX60417.1"/>
    </source>
</evidence>
<organism evidence="2 3">
    <name type="scientific">Streptomyces ipomoeae 91-03</name>
    <dbReference type="NCBI Taxonomy" id="698759"/>
    <lineage>
        <taxon>Bacteria</taxon>
        <taxon>Bacillati</taxon>
        <taxon>Actinomycetota</taxon>
        <taxon>Actinomycetes</taxon>
        <taxon>Kitasatosporales</taxon>
        <taxon>Streptomycetaceae</taxon>
        <taxon>Streptomyces</taxon>
    </lineage>
</organism>
<sequence length="56" mass="6167">MTDGACSAVEVLSTAPKVKHPFRFTPPSTPPYAPVCDPHHSRPDPQQPDRLTERLS</sequence>
<keyword evidence="3" id="KW-1185">Reference proteome</keyword>
<comment type="caution">
    <text evidence="2">The sequence shown here is derived from an EMBL/GenBank/DDBJ whole genome shotgun (WGS) entry which is preliminary data.</text>
</comment>
<evidence type="ECO:0000256" key="1">
    <source>
        <dbReference type="SAM" id="MobiDB-lite"/>
    </source>
</evidence>
<name>L1KIK9_9ACTN</name>
<reference evidence="2 3" key="1">
    <citation type="submission" date="2012-11" db="EMBL/GenBank/DDBJ databases">
        <authorList>
            <person name="Huguet-Tapia J.C."/>
            <person name="Durkin A.S."/>
            <person name="Pettis G.S."/>
            <person name="Badger J.H."/>
        </authorList>
    </citation>
    <scope>NUCLEOTIDE SEQUENCE [LARGE SCALE GENOMIC DNA]</scope>
    <source>
        <strain evidence="2 3">91-03</strain>
    </source>
</reference>